<organism evidence="4 5">
    <name type="scientific">Brevibacillus fulvus</name>
    <dbReference type="NCBI Taxonomy" id="1125967"/>
    <lineage>
        <taxon>Bacteria</taxon>
        <taxon>Bacillati</taxon>
        <taxon>Bacillota</taxon>
        <taxon>Bacilli</taxon>
        <taxon>Bacillales</taxon>
        <taxon>Paenibacillaceae</taxon>
        <taxon>Brevibacillus</taxon>
    </lineage>
</organism>
<proteinExistence type="predicted"/>
<dbReference type="AlphaFoldDB" id="A0A939BS65"/>
<evidence type="ECO:0000256" key="2">
    <source>
        <dbReference type="SAM" id="MobiDB-lite"/>
    </source>
</evidence>
<comment type="caution">
    <text evidence="4">The sequence shown here is derived from an EMBL/GenBank/DDBJ whole genome shotgun (WGS) entry which is preliminary data.</text>
</comment>
<evidence type="ECO:0000256" key="1">
    <source>
        <dbReference type="ARBA" id="ARBA00022729"/>
    </source>
</evidence>
<evidence type="ECO:0008006" key="6">
    <source>
        <dbReference type="Google" id="ProtNLM"/>
    </source>
</evidence>
<dbReference type="Gene3D" id="2.60.40.1220">
    <property type="match status" value="1"/>
</dbReference>
<evidence type="ECO:0000256" key="3">
    <source>
        <dbReference type="SAM" id="SignalP"/>
    </source>
</evidence>
<feature type="compositionally biased region" description="Polar residues" evidence="2">
    <location>
        <begin position="733"/>
        <end position="749"/>
    </location>
</feature>
<feature type="chain" id="PRO_5037051272" description="SbsA Ig-like domain-containing protein" evidence="3">
    <location>
        <begin position="25"/>
        <end position="872"/>
    </location>
</feature>
<evidence type="ECO:0000313" key="5">
    <source>
        <dbReference type="Proteomes" id="UP000717624"/>
    </source>
</evidence>
<keyword evidence="5" id="KW-1185">Reference proteome</keyword>
<protein>
    <recommendedName>
        <fullName evidence="6">SbsA Ig-like domain-containing protein</fullName>
    </recommendedName>
</protein>
<feature type="signal peptide" evidence="3">
    <location>
        <begin position="1"/>
        <end position="24"/>
    </location>
</feature>
<dbReference type="InterPro" id="IPR014755">
    <property type="entry name" value="Cu-Rt/internalin_Ig-like"/>
</dbReference>
<feature type="region of interest" description="Disordered" evidence="2">
    <location>
        <begin position="719"/>
        <end position="749"/>
    </location>
</feature>
<dbReference type="Proteomes" id="UP000717624">
    <property type="component" value="Unassembled WGS sequence"/>
</dbReference>
<gene>
    <name evidence="4" type="ORF">JOD01_001752</name>
</gene>
<sequence length="872" mass="89610">MNKKVAVSVLSSAVVASLATSAFAANVGTGIYIGGDVDRYYSYDALLSDDSQALFQEDIADMVTNLDKVVFVTPSGAATIDALLDGETYHEPTAADFEDNDYTAIKEDGTTGEKVNPVTDLGGDEPTGDLEVESVSAINASQIKIEFSDVVDKDSAELPANVTFDGFAGDTRELQEDGKTLIVTTNTPIKVKTDVVVTVKGVKLDADNTKVVSTFTKVISVEDTVKPDVATIVSKTNSATASSVDLTFTEPVKAAAVVKIDGAVAGTTVAGSKLTLSNLSLDASKTHTLEIVNLTDTADNVTSLVSKTFSITTDANAPQVVSLAAKGDHQILVTFNKEVTLASVQAAVGTKIKDELLADVNIDTITVATPGATDSDTQFIIPVKDKLYTTATSRTLTVVFNKDITDTLGNKSAAVTKTVTLTKDATAPAITSIQAKKAADGKTEAIIVNFSEGVLGQTDGFDEGKIRVLAPNGTDATANFFDTTQPAIADGATKATVKLKTATQLSGVYTFIIAKDAVSDLAETANTSAAFTSTIDFGTAPTGEFKIDPSDVKGSNNKDNKITVDYKQVVKGGAVAGSATDVSNYTLAGKALPQGTIITLSDDRMKAIIDLPDTEAISASDKAIFTISGVQNAAGTTITPVTTTVDVVDNTAPVLQSARVLDNKTVELTFSEALASVSNTSVGTEFTITQGGSELTLADSELVADPVSGFANKVKLTVKQGSDSPGTPAQDAQVGTVTPSGTGSATIGGTFNGTSDTNFVVKVTEVDANTGAVTKVAVSKDGGTNYGADINYTDGVDIGDGLTLTLSGTNAVNDTFSFTAKAAVAAVPGTTATTLDLTKDLVIKTLVPATGADVTDKAGNSQAANVTVNISK</sequence>
<keyword evidence="1 3" id="KW-0732">Signal</keyword>
<name>A0A939BS65_9BACL</name>
<dbReference type="RefSeq" id="WP_204517867.1">
    <property type="nucleotide sequence ID" value="NZ_BAABIN010000020.1"/>
</dbReference>
<accession>A0A939BS65</accession>
<evidence type="ECO:0000313" key="4">
    <source>
        <dbReference type="EMBL" id="MBM7590148.1"/>
    </source>
</evidence>
<reference evidence="4" key="1">
    <citation type="submission" date="2021-01" db="EMBL/GenBank/DDBJ databases">
        <title>Genomic Encyclopedia of Type Strains, Phase IV (KMG-IV): sequencing the most valuable type-strain genomes for metagenomic binning, comparative biology and taxonomic classification.</title>
        <authorList>
            <person name="Goeker M."/>
        </authorList>
    </citation>
    <scope>NUCLEOTIDE SEQUENCE</scope>
    <source>
        <strain evidence="4">DSM 25523</strain>
    </source>
</reference>
<dbReference type="EMBL" id="JAFBEB010000005">
    <property type="protein sequence ID" value="MBM7590148.1"/>
    <property type="molecule type" value="Genomic_DNA"/>
</dbReference>